<keyword evidence="2" id="KW-1185">Reference proteome</keyword>
<dbReference type="OrthoDB" id="3791338at2759"/>
<accession>A0A2V1DCD9</accession>
<name>A0A2V1DCD9_9PLEO</name>
<reference evidence="1 2" key="1">
    <citation type="journal article" date="2018" name="Sci. Rep.">
        <title>Comparative genomics provides insights into the lifestyle and reveals functional heterogeneity of dark septate endophytic fungi.</title>
        <authorList>
            <person name="Knapp D.G."/>
            <person name="Nemeth J.B."/>
            <person name="Barry K."/>
            <person name="Hainaut M."/>
            <person name="Henrissat B."/>
            <person name="Johnson J."/>
            <person name="Kuo A."/>
            <person name="Lim J.H.P."/>
            <person name="Lipzen A."/>
            <person name="Nolan M."/>
            <person name="Ohm R.A."/>
            <person name="Tamas L."/>
            <person name="Grigoriev I.V."/>
            <person name="Spatafora J.W."/>
            <person name="Nagy L.G."/>
            <person name="Kovacs G.M."/>
        </authorList>
    </citation>
    <scope>NUCLEOTIDE SEQUENCE [LARGE SCALE GENOMIC DNA]</scope>
    <source>
        <strain evidence="1 2">DSE2036</strain>
    </source>
</reference>
<dbReference type="Proteomes" id="UP000244855">
    <property type="component" value="Unassembled WGS sequence"/>
</dbReference>
<gene>
    <name evidence="1" type="ORF">DM02DRAFT_180496</name>
</gene>
<evidence type="ECO:0000313" key="1">
    <source>
        <dbReference type="EMBL" id="PVH94794.1"/>
    </source>
</evidence>
<protein>
    <submittedName>
        <fullName evidence="1">Uncharacterized protein</fullName>
    </submittedName>
</protein>
<sequence>MAPRNKVEGRIYSFRSRAECADLGIAYPDLPKLVTCHMVFVLNWVPKRPGYVKVMTITSKARPVGECIPIAPTRKRPYPIQIHLQNGPEENHPNGRIIYPTTLPKFSYLRIDSSYEIPLSVLKEANDYFGDQLMQRPKKTGGLGELRSYLRSMERSQQKQGAITEELISAFGRQLLEDVVSQVP</sequence>
<organism evidence="1 2">
    <name type="scientific">Periconia macrospinosa</name>
    <dbReference type="NCBI Taxonomy" id="97972"/>
    <lineage>
        <taxon>Eukaryota</taxon>
        <taxon>Fungi</taxon>
        <taxon>Dikarya</taxon>
        <taxon>Ascomycota</taxon>
        <taxon>Pezizomycotina</taxon>
        <taxon>Dothideomycetes</taxon>
        <taxon>Pleosporomycetidae</taxon>
        <taxon>Pleosporales</taxon>
        <taxon>Massarineae</taxon>
        <taxon>Periconiaceae</taxon>
        <taxon>Periconia</taxon>
    </lineage>
</organism>
<dbReference type="EMBL" id="KZ805520">
    <property type="protein sequence ID" value="PVH94794.1"/>
    <property type="molecule type" value="Genomic_DNA"/>
</dbReference>
<evidence type="ECO:0000313" key="2">
    <source>
        <dbReference type="Proteomes" id="UP000244855"/>
    </source>
</evidence>
<proteinExistence type="predicted"/>
<dbReference type="AlphaFoldDB" id="A0A2V1DCD9"/>